<dbReference type="GO" id="GO:0003964">
    <property type="term" value="F:RNA-directed DNA polymerase activity"/>
    <property type="evidence" value="ECO:0007669"/>
    <property type="project" value="UniProtKB-KW"/>
</dbReference>
<feature type="compositionally biased region" description="Polar residues" evidence="11">
    <location>
        <begin position="186"/>
        <end position="198"/>
    </location>
</feature>
<feature type="compositionally biased region" description="Polar residues" evidence="11">
    <location>
        <begin position="531"/>
        <end position="553"/>
    </location>
</feature>
<dbReference type="Pfam" id="PF00098">
    <property type="entry name" value="zf-CCHC"/>
    <property type="match status" value="1"/>
</dbReference>
<feature type="compositionally biased region" description="Polar residues" evidence="11">
    <location>
        <begin position="165"/>
        <end position="175"/>
    </location>
</feature>
<dbReference type="Gene3D" id="3.30.70.270">
    <property type="match status" value="2"/>
</dbReference>
<dbReference type="SUPFAM" id="SSF50630">
    <property type="entry name" value="Acid proteases"/>
    <property type="match status" value="1"/>
</dbReference>
<name>A0A1J8QN85_9AGAM</name>
<accession>A0A1J8QN85</accession>
<dbReference type="PANTHER" id="PTHR37984">
    <property type="entry name" value="PROTEIN CBG26694"/>
    <property type="match status" value="1"/>
</dbReference>
<evidence type="ECO:0000256" key="9">
    <source>
        <dbReference type="PROSITE-ProRule" id="PRU00047"/>
    </source>
</evidence>
<dbReference type="SMART" id="SM00343">
    <property type="entry name" value="ZnF_C2HC"/>
    <property type="match status" value="1"/>
</dbReference>
<keyword evidence="4" id="KW-0548">Nucleotidyltransferase</keyword>
<keyword evidence="2" id="KW-0507">mRNA processing</keyword>
<feature type="coiled-coil region" evidence="10">
    <location>
        <begin position="95"/>
        <end position="129"/>
    </location>
</feature>
<dbReference type="SUPFAM" id="SSF56672">
    <property type="entry name" value="DNA/RNA polymerases"/>
    <property type="match status" value="1"/>
</dbReference>
<keyword evidence="10" id="KW-0175">Coiled coil</keyword>
<dbReference type="Gene3D" id="3.10.10.10">
    <property type="entry name" value="HIV Type 1 Reverse Transcriptase, subunit A, domain 1"/>
    <property type="match status" value="1"/>
</dbReference>
<feature type="region of interest" description="Disordered" evidence="11">
    <location>
        <begin position="165"/>
        <end position="248"/>
    </location>
</feature>
<keyword evidence="14" id="KW-1185">Reference proteome</keyword>
<evidence type="ECO:0000256" key="11">
    <source>
        <dbReference type="SAM" id="MobiDB-lite"/>
    </source>
</evidence>
<dbReference type="SUPFAM" id="SSF57756">
    <property type="entry name" value="Retrovirus zinc finger-like domains"/>
    <property type="match status" value="1"/>
</dbReference>
<dbReference type="InterPro" id="IPR041373">
    <property type="entry name" value="RT_RNaseH"/>
</dbReference>
<dbReference type="Proteomes" id="UP000183567">
    <property type="component" value="Unassembled WGS sequence"/>
</dbReference>
<dbReference type="OrthoDB" id="2693297at2759"/>
<evidence type="ECO:0000256" key="2">
    <source>
        <dbReference type="ARBA" id="ARBA00022664"/>
    </source>
</evidence>
<dbReference type="PANTHER" id="PTHR37984:SF5">
    <property type="entry name" value="PROTEIN NYNRIN-LIKE"/>
    <property type="match status" value="1"/>
</dbReference>
<evidence type="ECO:0000256" key="4">
    <source>
        <dbReference type="ARBA" id="ARBA00022695"/>
    </source>
</evidence>
<evidence type="ECO:0000256" key="8">
    <source>
        <dbReference type="ARBA" id="ARBA00022918"/>
    </source>
</evidence>
<evidence type="ECO:0000256" key="6">
    <source>
        <dbReference type="ARBA" id="ARBA00022759"/>
    </source>
</evidence>
<dbReference type="CDD" id="cd09274">
    <property type="entry name" value="RNase_HI_RT_Ty3"/>
    <property type="match status" value="1"/>
</dbReference>
<dbReference type="InterPro" id="IPR000477">
    <property type="entry name" value="RT_dom"/>
</dbReference>
<evidence type="ECO:0000256" key="5">
    <source>
        <dbReference type="ARBA" id="ARBA00022722"/>
    </source>
</evidence>
<dbReference type="GO" id="GO:0004519">
    <property type="term" value="F:endonuclease activity"/>
    <property type="evidence" value="ECO:0007669"/>
    <property type="project" value="UniProtKB-KW"/>
</dbReference>
<feature type="region of interest" description="Disordered" evidence="11">
    <location>
        <begin position="775"/>
        <end position="805"/>
    </location>
</feature>
<keyword evidence="5" id="KW-0540">Nuclease</keyword>
<dbReference type="Pfam" id="PF17917">
    <property type="entry name" value="RT_RNaseH"/>
    <property type="match status" value="1"/>
</dbReference>
<dbReference type="InterPro" id="IPR043502">
    <property type="entry name" value="DNA/RNA_pol_sf"/>
</dbReference>
<dbReference type="EMBL" id="LVVM01004264">
    <property type="protein sequence ID" value="OJA13244.1"/>
    <property type="molecule type" value="Genomic_DNA"/>
</dbReference>
<organism evidence="13 14">
    <name type="scientific">Rhizopogon vesiculosus</name>
    <dbReference type="NCBI Taxonomy" id="180088"/>
    <lineage>
        <taxon>Eukaryota</taxon>
        <taxon>Fungi</taxon>
        <taxon>Dikarya</taxon>
        <taxon>Basidiomycota</taxon>
        <taxon>Agaricomycotina</taxon>
        <taxon>Agaricomycetes</taxon>
        <taxon>Agaricomycetidae</taxon>
        <taxon>Boletales</taxon>
        <taxon>Suillineae</taxon>
        <taxon>Rhizopogonaceae</taxon>
        <taxon>Rhizopogon</taxon>
    </lineage>
</organism>
<keyword evidence="6" id="KW-0255">Endonuclease</keyword>
<dbReference type="CDD" id="cd00303">
    <property type="entry name" value="retropepsin_like"/>
    <property type="match status" value="1"/>
</dbReference>
<dbReference type="InterPro" id="IPR050951">
    <property type="entry name" value="Retrovirus_Pol_polyprotein"/>
</dbReference>
<dbReference type="Gene3D" id="4.10.60.10">
    <property type="entry name" value="Zinc finger, CCHC-type"/>
    <property type="match status" value="1"/>
</dbReference>
<dbReference type="GO" id="GO:0016787">
    <property type="term" value="F:hydrolase activity"/>
    <property type="evidence" value="ECO:0007669"/>
    <property type="project" value="UniProtKB-KW"/>
</dbReference>
<dbReference type="PROSITE" id="PS50158">
    <property type="entry name" value="ZF_CCHC"/>
    <property type="match status" value="1"/>
</dbReference>
<evidence type="ECO:0000256" key="3">
    <source>
        <dbReference type="ARBA" id="ARBA00022679"/>
    </source>
</evidence>
<evidence type="ECO:0000256" key="7">
    <source>
        <dbReference type="ARBA" id="ARBA00022801"/>
    </source>
</evidence>
<dbReference type="Pfam" id="PF08284">
    <property type="entry name" value="RVP_2"/>
    <property type="match status" value="1"/>
</dbReference>
<keyword evidence="9" id="KW-0862">Zinc</keyword>
<keyword evidence="3" id="KW-0808">Transferase</keyword>
<feature type="domain" description="CCHC-type" evidence="12">
    <location>
        <begin position="587"/>
        <end position="603"/>
    </location>
</feature>
<dbReference type="InterPro" id="IPR001878">
    <property type="entry name" value="Znf_CCHC"/>
</dbReference>
<proteinExistence type="predicted"/>
<evidence type="ECO:0000259" key="12">
    <source>
        <dbReference type="PROSITE" id="PS50158"/>
    </source>
</evidence>
<evidence type="ECO:0000313" key="13">
    <source>
        <dbReference type="EMBL" id="OJA13244.1"/>
    </source>
</evidence>
<evidence type="ECO:0000256" key="1">
    <source>
        <dbReference type="ARBA" id="ARBA00012493"/>
    </source>
</evidence>
<gene>
    <name evidence="13" type="ORF">AZE42_10318</name>
</gene>
<keyword evidence="9" id="KW-0863">Zinc-finger</keyword>
<dbReference type="EC" id="2.7.7.49" evidence="1"/>
<dbReference type="InterPro" id="IPR021109">
    <property type="entry name" value="Peptidase_aspartic_dom_sf"/>
</dbReference>
<dbReference type="Pfam" id="PF00078">
    <property type="entry name" value="RVT_1"/>
    <property type="match status" value="1"/>
</dbReference>
<keyword evidence="7" id="KW-0378">Hydrolase</keyword>
<dbReference type="STRING" id="180088.A0A1J8QN85"/>
<reference evidence="13 14" key="1">
    <citation type="submission" date="2016-03" db="EMBL/GenBank/DDBJ databases">
        <title>Comparative genomics of the ectomycorrhizal sister species Rhizopogon vinicolor and Rhizopogon vesiculosus (Basidiomycota: Boletales) reveals a divergence of the mating type B locus.</title>
        <authorList>
            <person name="Mujic A.B."/>
            <person name="Kuo A."/>
            <person name="Tritt A."/>
            <person name="Lipzen A."/>
            <person name="Chen C."/>
            <person name="Johnson J."/>
            <person name="Sharma A."/>
            <person name="Barry K."/>
            <person name="Grigoriev I.V."/>
            <person name="Spatafora J.W."/>
        </authorList>
    </citation>
    <scope>NUCLEOTIDE SEQUENCE [LARGE SCALE GENOMIC DNA]</scope>
    <source>
        <strain evidence="13 14">AM-OR11-056</strain>
    </source>
</reference>
<dbReference type="InterPro" id="IPR036875">
    <property type="entry name" value="Znf_CCHC_sf"/>
</dbReference>
<dbReference type="GO" id="GO:0006397">
    <property type="term" value="P:mRNA processing"/>
    <property type="evidence" value="ECO:0007669"/>
    <property type="project" value="UniProtKB-KW"/>
</dbReference>
<dbReference type="GO" id="GO:0008270">
    <property type="term" value="F:zinc ion binding"/>
    <property type="evidence" value="ECO:0007669"/>
    <property type="project" value="UniProtKB-KW"/>
</dbReference>
<keyword evidence="9" id="KW-0479">Metal-binding</keyword>
<evidence type="ECO:0000256" key="10">
    <source>
        <dbReference type="SAM" id="Coils"/>
    </source>
</evidence>
<dbReference type="InterPro" id="IPR043128">
    <property type="entry name" value="Rev_trsase/Diguanyl_cyclase"/>
</dbReference>
<keyword evidence="8" id="KW-0695">RNA-directed DNA polymerase</keyword>
<dbReference type="CDD" id="cd01647">
    <property type="entry name" value="RT_LTR"/>
    <property type="match status" value="1"/>
</dbReference>
<feature type="region of interest" description="Disordered" evidence="11">
    <location>
        <begin position="511"/>
        <end position="576"/>
    </location>
</feature>
<comment type="caution">
    <text evidence="13">The sequence shown here is derived from an EMBL/GenBank/DDBJ whole genome shotgun (WGS) entry which is preliminary data.</text>
</comment>
<evidence type="ECO:0000313" key="14">
    <source>
        <dbReference type="Proteomes" id="UP000183567"/>
    </source>
</evidence>
<feature type="compositionally biased region" description="Polar residues" evidence="11">
    <location>
        <begin position="511"/>
        <end position="522"/>
    </location>
</feature>
<sequence>MNSLEFVTGALNAPVDSSTPLWSDNGDDANFSPLLFRDGNSVVMSNLSPLLGSVDERSHSYISADDPDESLGRIWNDNHRRLSIQLQNLYLRSFRKDARVRLNENTQLIDELNDKIRELENLVIASQSREEEARRLLTEAHRAPTVSIQATTGAKILPVNRSLSTKPLRASSQPQVLPKAADTRYQRASSILPPTSSVKRAMLGPSNGCDNHDPDDFLTASSDDNESSSTESDVATHPPNIANDRVPQYTRRLARSMTPRNERTSASPIPSLMNNDFGADFLAHEPESDHESDSAETKRAKRLARREYRAKLNLLKYQQSFIKNEPPFTYNGEANTTTFKKWVREVRDWKEQAHLSTTQSLRMLRKYLGGQAYRFYERDILDLQKGYSLTEFFEQLFNYVFPPDFCMQQRQRFLECRQDSKQSVQDYLCKLRNLADTAGDVDDREMVRQFWMNCLPYLKASLVDKGYEPNSVTLDTIEKKALHTERAFMENTKDLNILLALNPTLAAGYTHQSQRTGHCDQPNSRRLDPRPQTQSITASAVHSRSTNAANQDRTQPRRQAPVRDHSCPTSNPKKSVDQIRLLRDNNKCFECEETGHLAKDCPKHHQLPFRPPKSSTSSLRANVVEVLTADLQTAAIQEGITNGLYSMAVIIPDLSELDVTKRLVLAQRTLVLLRMAVPLPTNELYDPVFDPYGKDRFSLSVHGGPNMYLLSDKHNCDDYIIYYEQMSDPDFDVVAWITDLKLRNYDDLIITGSTSRLHQLVHAAWEPKYGNPTVKSEVSTELSAPDPDDDDLQKQRVNSSSPLSDMDDLPCLFDCESSSDDESELINLTADTTGSTDSSHEDVSAIYCGGTSCDLPDVRTLHHHAAQPKTTGRLLPRSLVVIVLLNNRPCRSLLDSGSLTDFVSTTVVDQLKLKFDLLDKPIPLQLAVSGSRSVVKATTTINFKYQEINGPHTFNIVNLEAYNVILGMPFLFQHQALLGFNPSKIKIRSLDPLPIRGAQAQVLELKGSSIEAETIETYREQLCQYANDICKEAVETPLPPLRQINHTIPLIDESQVYSWHQSRCPEALKPLWHEKRDDYIRTGRWEFFSGTNAVPMIMMKKVTKDRSLRLRTVLDTRQRNKNTWKLASPLPDIESILWNVASHLYRSLLDGKDAYEQIRIVPGDVSKSLFATPDGTMISHVMQIRDCNAGATYQSLMNHMFSASIGVYMDVYLDDIIIYSNSTEEHVHHVRSIIDTLRNNKFYLSEHKLQFFMTELSILGHVIDDAGIRLDPHKVNKIISWKTPTSKELLMQFIGSVGYLAAGCEGVRVDMQHLSKVAAKFTRWEWTPTDQCAFDLVKACVQAHHDVRRRALDLMSALNGSLPVNLSTDASFTGASGVLSQGIDVQSANIVAFWSGKFDSAQQNYPVHEQELLAIVESLKQFRHLLIGYKFQIYTDHKGLEWLVSQKKLSPCQTRWLELISEFDFDITYVPGVENTLADTLSRLYSDEPAGTVWAASEYVSVEEEDAPRAFLLNFVTAPVYTGTPLFLGATEARRLSRIAMRRLTTLPGDEIPPRPRPT</sequence>
<dbReference type="Gene3D" id="3.10.20.370">
    <property type="match status" value="1"/>
</dbReference>
<dbReference type="GO" id="GO:0003676">
    <property type="term" value="F:nucleic acid binding"/>
    <property type="evidence" value="ECO:0007669"/>
    <property type="project" value="InterPro"/>
</dbReference>
<dbReference type="Gene3D" id="2.40.70.10">
    <property type="entry name" value="Acid Proteases"/>
    <property type="match status" value="1"/>
</dbReference>
<protein>
    <recommendedName>
        <fullName evidence="1">RNA-directed DNA polymerase</fullName>
        <ecNumber evidence="1">2.7.7.49</ecNumber>
    </recommendedName>
</protein>